<comment type="caution">
    <text evidence="3">The sequence shown here is derived from an EMBL/GenBank/DDBJ whole genome shotgun (WGS) entry which is preliminary data.</text>
</comment>
<feature type="signal peptide" evidence="2">
    <location>
        <begin position="1"/>
        <end position="26"/>
    </location>
</feature>
<evidence type="ECO:0008006" key="5">
    <source>
        <dbReference type="Google" id="ProtNLM"/>
    </source>
</evidence>
<name>A0A061JTH7_STUST</name>
<dbReference type="eggNOG" id="COG3181">
    <property type="taxonomic scope" value="Bacteria"/>
</dbReference>
<dbReference type="CDD" id="cd07012">
    <property type="entry name" value="PBP2_Bug_TTT"/>
    <property type="match status" value="1"/>
</dbReference>
<dbReference type="AlphaFoldDB" id="A0A061JTH7"/>
<organism evidence="3 4">
    <name type="scientific">Stutzerimonas stutzeri KOS6</name>
    <dbReference type="NCBI Taxonomy" id="1218352"/>
    <lineage>
        <taxon>Bacteria</taxon>
        <taxon>Pseudomonadati</taxon>
        <taxon>Pseudomonadota</taxon>
        <taxon>Gammaproteobacteria</taxon>
        <taxon>Pseudomonadales</taxon>
        <taxon>Pseudomonadaceae</taxon>
        <taxon>Stutzerimonas</taxon>
    </lineage>
</organism>
<evidence type="ECO:0000256" key="2">
    <source>
        <dbReference type="SAM" id="SignalP"/>
    </source>
</evidence>
<dbReference type="OrthoDB" id="5171643at2"/>
<keyword evidence="2" id="KW-0732">Signal</keyword>
<sequence length="328" mass="34710">MNKLMKMLVAASTAVFLPLMASTAQAADWPAKNITLVVPYAAGGSTDILSRRVADLLGTELGVTVIVENRPGAGTTVATAQLARVSKRDADYRVLMASPGHTVGASLYPLSYDPVKDFRFIQNVIDIPNVLVVPAKSKFQTFQEFVQAAKTEQLSFSSPGIGSSIHMSGELFKAKIGAQNMTHVPFRGSGEALPALLAGDVDFSFENLPTVYPMIKSGQLRVLAVTTSEPSPFLPDAPTVQSVGAEQGLSDFATSAWFGLISSESMSDEAYGKLQAAVGSVMQGQAFKDFLPQLGAVAGKESGDAFKAMVERDIKQWADLVEAAGLGE</sequence>
<evidence type="ECO:0000313" key="3">
    <source>
        <dbReference type="EMBL" id="EWC43061.1"/>
    </source>
</evidence>
<protein>
    <recommendedName>
        <fullName evidence="5">MFS transporter</fullName>
    </recommendedName>
</protein>
<dbReference type="RefSeq" id="WP_003295608.1">
    <property type="nucleotide sequence ID" value="NZ_KK020676.1"/>
</dbReference>
<gene>
    <name evidence="3" type="ORF">B597_000270</name>
</gene>
<dbReference type="Pfam" id="PF03401">
    <property type="entry name" value="TctC"/>
    <property type="match status" value="1"/>
</dbReference>
<dbReference type="InterPro" id="IPR005064">
    <property type="entry name" value="BUG"/>
</dbReference>
<dbReference type="Gene3D" id="3.40.190.10">
    <property type="entry name" value="Periplasmic binding protein-like II"/>
    <property type="match status" value="1"/>
</dbReference>
<proteinExistence type="inferred from homology"/>
<feature type="chain" id="PRO_5001601920" description="MFS transporter" evidence="2">
    <location>
        <begin position="27"/>
        <end position="328"/>
    </location>
</feature>
<reference evidence="3 4" key="1">
    <citation type="journal article" date="2013" name="Genome Announc.">
        <title>Draft Genome of the Nitrogen-Fixing Bacterium Pseudomonas stutzeri Strain KOS6 Isolated from Industrial Hydrocarbon Sludge.</title>
        <authorList>
            <person name="Grigoryeva T.V."/>
            <person name="Laikov A.V."/>
            <person name="Naumova R.P."/>
            <person name="Manolov A.I."/>
            <person name="Larin A.K."/>
            <person name="Karpova I.Y."/>
            <person name="Semashko T.A."/>
            <person name="Alexeev D.G."/>
            <person name="Kostryukova E.S."/>
            <person name="Muller R."/>
            <person name="Govorun V.M."/>
        </authorList>
    </citation>
    <scope>NUCLEOTIDE SEQUENCE [LARGE SCALE GENOMIC DNA]</scope>
    <source>
        <strain evidence="3 4">KOS6</strain>
    </source>
</reference>
<dbReference type="PANTHER" id="PTHR42928">
    <property type="entry name" value="TRICARBOXYLATE-BINDING PROTEIN"/>
    <property type="match status" value="1"/>
</dbReference>
<dbReference type="PIRSF" id="PIRSF017082">
    <property type="entry name" value="YflP"/>
    <property type="match status" value="1"/>
</dbReference>
<dbReference type="SUPFAM" id="SSF53850">
    <property type="entry name" value="Periplasmic binding protein-like II"/>
    <property type="match status" value="1"/>
</dbReference>
<evidence type="ECO:0000313" key="4">
    <source>
        <dbReference type="Proteomes" id="UP000026923"/>
    </source>
</evidence>
<dbReference type="Gene3D" id="3.40.190.150">
    <property type="entry name" value="Bordetella uptake gene, domain 1"/>
    <property type="match status" value="1"/>
</dbReference>
<dbReference type="InterPro" id="IPR042100">
    <property type="entry name" value="Bug_dom1"/>
</dbReference>
<dbReference type="PANTHER" id="PTHR42928:SF5">
    <property type="entry name" value="BLR1237 PROTEIN"/>
    <property type="match status" value="1"/>
</dbReference>
<evidence type="ECO:0000256" key="1">
    <source>
        <dbReference type="ARBA" id="ARBA00006987"/>
    </source>
</evidence>
<comment type="similarity">
    <text evidence="1">Belongs to the UPF0065 (bug) family.</text>
</comment>
<dbReference type="EMBL" id="AMCZ02000001">
    <property type="protein sequence ID" value="EWC43061.1"/>
    <property type="molecule type" value="Genomic_DNA"/>
</dbReference>
<dbReference type="HOGENOM" id="CLU_045683_0_0_6"/>
<accession>A0A061JTH7</accession>
<dbReference type="Proteomes" id="UP000026923">
    <property type="component" value="Unassembled WGS sequence"/>
</dbReference>